<dbReference type="InterPro" id="IPR003833">
    <property type="entry name" value="CT_C_D"/>
</dbReference>
<protein>
    <submittedName>
        <fullName evidence="5">Allophanate hydrolase</fullName>
    </submittedName>
</protein>
<proteinExistence type="predicted"/>
<feature type="domain" description="Carboxyltransferase" evidence="4">
    <location>
        <begin position="7"/>
        <end position="209"/>
    </location>
</feature>
<dbReference type="Pfam" id="PF02682">
    <property type="entry name" value="CT_C_D"/>
    <property type="match status" value="1"/>
</dbReference>
<dbReference type="AlphaFoldDB" id="A0A1Q9HA30"/>
<dbReference type="STRING" id="1381081.BIY22_13140"/>
<dbReference type="SUPFAM" id="SSF50891">
    <property type="entry name" value="Cyclophilin-like"/>
    <property type="match status" value="1"/>
</dbReference>
<evidence type="ECO:0000313" key="6">
    <source>
        <dbReference type="Proteomes" id="UP000186313"/>
    </source>
</evidence>
<sequence length="237" mass="26678">MNALKQVNIEPVAECALLVTFETNQPQQLPFLIGSLTAEFYHRWHHVIMNITPASQSILVDYLPHRISFAQLSSYLRDCIEEHAQVTLNTSTAPAIKLPVYYALEVGPDIHRYQQNHIELDELIELHTQLEYTVEAIGFAPGFAFMSDVHSKLRLPRLTTPRLMVPKGSVAIAESRTAVYPSDSPGGWNIIGNCPINLYQPEHNPITPLQVGSRVQFYAVDRNEFVQLGGKLSRGFE</sequence>
<organism evidence="5 6">
    <name type="scientific">Vibrio panuliri</name>
    <dbReference type="NCBI Taxonomy" id="1381081"/>
    <lineage>
        <taxon>Bacteria</taxon>
        <taxon>Pseudomonadati</taxon>
        <taxon>Pseudomonadota</taxon>
        <taxon>Gammaproteobacteria</taxon>
        <taxon>Vibrionales</taxon>
        <taxon>Vibrionaceae</taxon>
        <taxon>Vibrio</taxon>
    </lineage>
</organism>
<dbReference type="GO" id="GO:0005524">
    <property type="term" value="F:ATP binding"/>
    <property type="evidence" value="ECO:0007669"/>
    <property type="project" value="UniProtKB-KW"/>
</dbReference>
<dbReference type="EMBL" id="MJMJ01000045">
    <property type="protein sequence ID" value="OLQ85826.1"/>
    <property type="molecule type" value="Genomic_DNA"/>
</dbReference>
<dbReference type="InterPro" id="IPR029000">
    <property type="entry name" value="Cyclophilin-like_dom_sf"/>
</dbReference>
<dbReference type="Proteomes" id="UP000186313">
    <property type="component" value="Unassembled WGS sequence"/>
</dbReference>
<keyword evidence="2 5" id="KW-0378">Hydrolase</keyword>
<dbReference type="PANTHER" id="PTHR34698:SF2">
    <property type="entry name" value="5-OXOPROLINASE SUBUNIT B"/>
    <property type="match status" value="1"/>
</dbReference>
<evidence type="ECO:0000313" key="5">
    <source>
        <dbReference type="EMBL" id="OLQ85826.1"/>
    </source>
</evidence>
<dbReference type="InterPro" id="IPR010016">
    <property type="entry name" value="PxpB"/>
</dbReference>
<evidence type="ECO:0000256" key="2">
    <source>
        <dbReference type="ARBA" id="ARBA00022801"/>
    </source>
</evidence>
<dbReference type="SMART" id="SM00796">
    <property type="entry name" value="AHS1"/>
    <property type="match status" value="1"/>
</dbReference>
<keyword evidence="3" id="KW-0067">ATP-binding</keyword>
<accession>A0A1Q9HA30</accession>
<evidence type="ECO:0000259" key="4">
    <source>
        <dbReference type="SMART" id="SM00796"/>
    </source>
</evidence>
<dbReference type="GO" id="GO:0016787">
    <property type="term" value="F:hydrolase activity"/>
    <property type="evidence" value="ECO:0007669"/>
    <property type="project" value="UniProtKB-KW"/>
</dbReference>
<name>A0A1Q9HA30_9VIBR</name>
<dbReference type="SUPFAM" id="SSF160467">
    <property type="entry name" value="PH0987 N-terminal domain-like"/>
    <property type="match status" value="1"/>
</dbReference>
<dbReference type="RefSeq" id="WP_075710742.1">
    <property type="nucleotide sequence ID" value="NZ_MJMJ01000045.1"/>
</dbReference>
<dbReference type="Gene3D" id="2.40.100.10">
    <property type="entry name" value="Cyclophilin-like"/>
    <property type="match status" value="1"/>
</dbReference>
<evidence type="ECO:0000256" key="3">
    <source>
        <dbReference type="ARBA" id="ARBA00022840"/>
    </source>
</evidence>
<comment type="caution">
    <text evidence="5">The sequence shown here is derived from an EMBL/GenBank/DDBJ whole genome shotgun (WGS) entry which is preliminary data.</text>
</comment>
<reference evidence="5 6" key="1">
    <citation type="submission" date="2016-09" db="EMBL/GenBank/DDBJ databases">
        <title>Genomic Taxonomy of the Vibrionaceae.</title>
        <authorList>
            <person name="Gonzalez-Castillo A."/>
            <person name="Gomez-Gil B."/>
            <person name="Enciso-Ibarra K."/>
        </authorList>
    </citation>
    <scope>NUCLEOTIDE SEQUENCE [LARGE SCALE GENOMIC DNA]</scope>
    <source>
        <strain evidence="5 6">CAIM 703</strain>
    </source>
</reference>
<keyword evidence="1" id="KW-0547">Nucleotide-binding</keyword>
<evidence type="ECO:0000256" key="1">
    <source>
        <dbReference type="ARBA" id="ARBA00022741"/>
    </source>
</evidence>
<gene>
    <name evidence="5" type="ORF">BIY22_13140</name>
</gene>
<dbReference type="PANTHER" id="PTHR34698">
    <property type="entry name" value="5-OXOPROLINASE SUBUNIT B"/>
    <property type="match status" value="1"/>
</dbReference>
<dbReference type="Gene3D" id="3.30.1360.40">
    <property type="match status" value="1"/>
</dbReference>